<dbReference type="EMBL" id="JBJJXI010000040">
    <property type="protein sequence ID" value="KAL3402069.1"/>
    <property type="molecule type" value="Genomic_DNA"/>
</dbReference>
<sequence length="105" mass="11709">MLRAELTARGLFHRLLAASVVLDKPKWSCCCKAVLNRFERLYTGEAARAGLHIRATRLSVDVCLPGRLIILEFVPDKEDRCSGAGGPRQCAISLCIYRKACFSRQ</sequence>
<accession>A0ABD2X9V3</accession>
<dbReference type="Proteomes" id="UP001627154">
    <property type="component" value="Unassembled WGS sequence"/>
</dbReference>
<evidence type="ECO:0000313" key="1">
    <source>
        <dbReference type="EMBL" id="KAL3402069.1"/>
    </source>
</evidence>
<evidence type="ECO:0000313" key="2">
    <source>
        <dbReference type="Proteomes" id="UP001627154"/>
    </source>
</evidence>
<dbReference type="AlphaFoldDB" id="A0ABD2X9V3"/>
<proteinExistence type="predicted"/>
<keyword evidence="2" id="KW-1185">Reference proteome</keyword>
<name>A0ABD2X9V3_9HYME</name>
<organism evidence="1 2">
    <name type="scientific">Trichogramma kaykai</name>
    <dbReference type="NCBI Taxonomy" id="54128"/>
    <lineage>
        <taxon>Eukaryota</taxon>
        <taxon>Metazoa</taxon>
        <taxon>Ecdysozoa</taxon>
        <taxon>Arthropoda</taxon>
        <taxon>Hexapoda</taxon>
        <taxon>Insecta</taxon>
        <taxon>Pterygota</taxon>
        <taxon>Neoptera</taxon>
        <taxon>Endopterygota</taxon>
        <taxon>Hymenoptera</taxon>
        <taxon>Apocrita</taxon>
        <taxon>Proctotrupomorpha</taxon>
        <taxon>Chalcidoidea</taxon>
        <taxon>Trichogrammatidae</taxon>
        <taxon>Trichogramma</taxon>
    </lineage>
</organism>
<protein>
    <submittedName>
        <fullName evidence="1">Uncharacterized protein</fullName>
    </submittedName>
</protein>
<gene>
    <name evidence="1" type="ORF">TKK_004898</name>
</gene>
<reference evidence="1 2" key="1">
    <citation type="journal article" date="2024" name="bioRxiv">
        <title>A reference genome for Trichogramma kaykai: A tiny desert-dwelling parasitoid wasp with competing sex-ratio distorters.</title>
        <authorList>
            <person name="Culotta J."/>
            <person name="Lindsey A.R."/>
        </authorList>
    </citation>
    <scope>NUCLEOTIDE SEQUENCE [LARGE SCALE GENOMIC DNA]</scope>
    <source>
        <strain evidence="1 2">KSX58</strain>
    </source>
</reference>
<comment type="caution">
    <text evidence="1">The sequence shown here is derived from an EMBL/GenBank/DDBJ whole genome shotgun (WGS) entry which is preliminary data.</text>
</comment>